<name>A0A917IYS1_9BACT</name>
<keyword evidence="2" id="KW-1185">Reference proteome</keyword>
<comment type="caution">
    <text evidence="1">The sequence shown here is derived from an EMBL/GenBank/DDBJ whole genome shotgun (WGS) entry which is preliminary data.</text>
</comment>
<sequence length="234" mass="24490">MKLILQLLSGCLLITGCKKDDEIYTTGNSGGTAINSILSISGITNTTVEADNSSVATIYIQVNAEADATAKSIIVTVENATFRNKQTADTLTADAYGKVIAEIVGGTPGRALFSAKTKSVQVDTSIQFIAALPDVLLLTADTTVVDTLTNPTITAGLLRAPFKGTVTDPCQVLFSVSGTGSESLVLPEMGYSTENKVSVTLKNPAHVTGSFRVEAKTVAASGDTLRKYTHIQIK</sequence>
<dbReference type="Proteomes" id="UP000627292">
    <property type="component" value="Unassembled WGS sequence"/>
</dbReference>
<accession>A0A917IYS1</accession>
<dbReference type="EMBL" id="BMIB01000002">
    <property type="protein sequence ID" value="GGH65776.1"/>
    <property type="molecule type" value="Genomic_DNA"/>
</dbReference>
<dbReference type="PROSITE" id="PS51257">
    <property type="entry name" value="PROKAR_LIPOPROTEIN"/>
    <property type="match status" value="1"/>
</dbReference>
<evidence type="ECO:0000313" key="1">
    <source>
        <dbReference type="EMBL" id="GGH65776.1"/>
    </source>
</evidence>
<reference evidence="1" key="1">
    <citation type="journal article" date="2014" name="Int. J. Syst. Evol. Microbiol.">
        <title>Complete genome sequence of Corynebacterium casei LMG S-19264T (=DSM 44701T), isolated from a smear-ripened cheese.</title>
        <authorList>
            <consortium name="US DOE Joint Genome Institute (JGI-PGF)"/>
            <person name="Walter F."/>
            <person name="Albersmeier A."/>
            <person name="Kalinowski J."/>
            <person name="Ruckert C."/>
        </authorList>
    </citation>
    <scope>NUCLEOTIDE SEQUENCE</scope>
    <source>
        <strain evidence="1">CGMCC 1.15290</strain>
    </source>
</reference>
<evidence type="ECO:0000313" key="2">
    <source>
        <dbReference type="Proteomes" id="UP000627292"/>
    </source>
</evidence>
<proteinExistence type="predicted"/>
<organism evidence="1 2">
    <name type="scientific">Filimonas zeae</name>
    <dbReference type="NCBI Taxonomy" id="1737353"/>
    <lineage>
        <taxon>Bacteria</taxon>
        <taxon>Pseudomonadati</taxon>
        <taxon>Bacteroidota</taxon>
        <taxon>Chitinophagia</taxon>
        <taxon>Chitinophagales</taxon>
        <taxon>Chitinophagaceae</taxon>
        <taxon>Filimonas</taxon>
    </lineage>
</organism>
<reference evidence="1" key="2">
    <citation type="submission" date="2020-09" db="EMBL/GenBank/DDBJ databases">
        <authorList>
            <person name="Sun Q."/>
            <person name="Zhou Y."/>
        </authorList>
    </citation>
    <scope>NUCLEOTIDE SEQUENCE</scope>
    <source>
        <strain evidence="1">CGMCC 1.15290</strain>
    </source>
</reference>
<dbReference type="AlphaFoldDB" id="A0A917IYS1"/>
<evidence type="ECO:0008006" key="3">
    <source>
        <dbReference type="Google" id="ProtNLM"/>
    </source>
</evidence>
<protein>
    <recommendedName>
        <fullName evidence="3">Big-1 domain-containing protein</fullName>
    </recommendedName>
</protein>
<dbReference type="RefSeq" id="WP_188951824.1">
    <property type="nucleotide sequence ID" value="NZ_BMIB01000002.1"/>
</dbReference>
<gene>
    <name evidence="1" type="ORF">GCM10011379_19280</name>
</gene>